<protein>
    <submittedName>
        <fullName evidence="1">Uncharacterized protein</fullName>
    </submittedName>
</protein>
<comment type="caution">
    <text evidence="1">The sequence shown here is derived from an EMBL/GenBank/DDBJ whole genome shotgun (WGS) entry which is preliminary data.</text>
</comment>
<gene>
    <name evidence="1" type="ORF">N0V87_006374</name>
</gene>
<sequence length="242" mass="28000">MIEKWQDYLPQVQSQGDDYLAILQTSLVCLRLTRSFMKETPTACSRDSRRNLSRRVAISQIVTESLMDRMAKYDNLLSTSERQRNDLVPMVRHYEINFQPDIVLHSAPALPALPALALPLRQTTNPVQIALETRVLTLKIFGYVARRASGFTERVRLPDMKVFRGDDDEDYEKWRETALRSCKAYLKRCLERPAYDMIQDMKVTTYMEWIKEIDNCFNPCTSDKVKAALQPLAGNTLTQKKT</sequence>
<dbReference type="AlphaFoldDB" id="A0A9W8WWR1"/>
<keyword evidence="2" id="KW-1185">Reference proteome</keyword>
<evidence type="ECO:0000313" key="2">
    <source>
        <dbReference type="Proteomes" id="UP001140562"/>
    </source>
</evidence>
<proteinExistence type="predicted"/>
<dbReference type="OrthoDB" id="3799965at2759"/>
<name>A0A9W8WWR1_9PLEO</name>
<accession>A0A9W8WWR1</accession>
<dbReference type="EMBL" id="JAPEUV010000066">
    <property type="protein sequence ID" value="KAJ4335098.1"/>
    <property type="molecule type" value="Genomic_DNA"/>
</dbReference>
<reference evidence="1" key="1">
    <citation type="submission" date="2022-10" db="EMBL/GenBank/DDBJ databases">
        <title>Tapping the CABI collections for fungal endophytes: first genome assemblies for Collariella, Neodidymelliopsis, Ascochyta clinopodiicola, Didymella pomorum, Didymosphaeria variabile, Neocosmospora piperis and Neocucurbitaria cava.</title>
        <authorList>
            <person name="Hill R."/>
        </authorList>
    </citation>
    <scope>NUCLEOTIDE SEQUENCE</scope>
    <source>
        <strain evidence="1">IMI 360193</strain>
    </source>
</reference>
<dbReference type="Proteomes" id="UP001140562">
    <property type="component" value="Unassembled WGS sequence"/>
</dbReference>
<evidence type="ECO:0000313" key="1">
    <source>
        <dbReference type="EMBL" id="KAJ4335098.1"/>
    </source>
</evidence>
<organism evidence="1 2">
    <name type="scientific">Didymella glomerata</name>
    <dbReference type="NCBI Taxonomy" id="749621"/>
    <lineage>
        <taxon>Eukaryota</taxon>
        <taxon>Fungi</taxon>
        <taxon>Dikarya</taxon>
        <taxon>Ascomycota</taxon>
        <taxon>Pezizomycotina</taxon>
        <taxon>Dothideomycetes</taxon>
        <taxon>Pleosporomycetidae</taxon>
        <taxon>Pleosporales</taxon>
        <taxon>Pleosporineae</taxon>
        <taxon>Didymellaceae</taxon>
        <taxon>Didymella</taxon>
    </lineage>
</organism>